<dbReference type="FunFam" id="3.40.605.10:FF:000007">
    <property type="entry name" value="NAD/NADP-dependent betaine aldehyde dehydrogenase"/>
    <property type="match status" value="1"/>
</dbReference>
<evidence type="ECO:0000256" key="1">
    <source>
        <dbReference type="ARBA" id="ARBA00009986"/>
    </source>
</evidence>
<evidence type="ECO:0000256" key="4">
    <source>
        <dbReference type="RuleBase" id="RU003345"/>
    </source>
</evidence>
<dbReference type="Gene3D" id="3.40.309.10">
    <property type="entry name" value="Aldehyde Dehydrogenase, Chain A, domain 2"/>
    <property type="match status" value="1"/>
</dbReference>
<evidence type="ECO:0000256" key="3">
    <source>
        <dbReference type="PROSITE-ProRule" id="PRU10007"/>
    </source>
</evidence>
<accession>A0A931MYQ2</accession>
<dbReference type="AlphaFoldDB" id="A0A931MYQ2"/>
<evidence type="ECO:0000256" key="2">
    <source>
        <dbReference type="ARBA" id="ARBA00023002"/>
    </source>
</evidence>
<evidence type="ECO:0000313" key="7">
    <source>
        <dbReference type="Proteomes" id="UP000655751"/>
    </source>
</evidence>
<organism evidence="6 7">
    <name type="scientific">Nocardia bovistercoris</name>
    <dbReference type="NCBI Taxonomy" id="2785916"/>
    <lineage>
        <taxon>Bacteria</taxon>
        <taxon>Bacillati</taxon>
        <taxon>Actinomycetota</taxon>
        <taxon>Actinomycetes</taxon>
        <taxon>Mycobacteriales</taxon>
        <taxon>Nocardiaceae</taxon>
        <taxon>Nocardia</taxon>
    </lineage>
</organism>
<dbReference type="InterPro" id="IPR015590">
    <property type="entry name" value="Aldehyde_DH_dom"/>
</dbReference>
<dbReference type="InterPro" id="IPR029510">
    <property type="entry name" value="Ald_DH_CS_GLU"/>
</dbReference>
<comment type="similarity">
    <text evidence="1 4">Belongs to the aldehyde dehydrogenase family.</text>
</comment>
<dbReference type="InterPro" id="IPR016161">
    <property type="entry name" value="Ald_DH/histidinol_DH"/>
</dbReference>
<proteinExistence type="inferred from homology"/>
<dbReference type="InterPro" id="IPR016163">
    <property type="entry name" value="Ald_DH_C"/>
</dbReference>
<dbReference type="GO" id="GO:0016620">
    <property type="term" value="F:oxidoreductase activity, acting on the aldehyde or oxo group of donors, NAD or NADP as acceptor"/>
    <property type="evidence" value="ECO:0007669"/>
    <property type="project" value="InterPro"/>
</dbReference>
<feature type="active site" evidence="3">
    <location>
        <position position="257"/>
    </location>
</feature>
<reference evidence="6" key="1">
    <citation type="submission" date="2020-11" db="EMBL/GenBank/DDBJ databases">
        <title>Nocardia NEAU-351.nov., a novel actinomycete isolated from the cow dung.</title>
        <authorList>
            <person name="Zhang X."/>
        </authorList>
    </citation>
    <scope>NUCLEOTIDE SEQUENCE</scope>
    <source>
        <strain evidence="6">NEAU-351</strain>
    </source>
</reference>
<dbReference type="CDD" id="cd07089">
    <property type="entry name" value="ALDH_CddD-AldA-like"/>
    <property type="match status" value="1"/>
</dbReference>
<protein>
    <submittedName>
        <fullName evidence="6">Aldehyde dehydrogenase family protein</fullName>
    </submittedName>
</protein>
<evidence type="ECO:0000313" key="6">
    <source>
        <dbReference type="EMBL" id="MBH0775280.1"/>
    </source>
</evidence>
<name>A0A931MYQ2_9NOCA</name>
<dbReference type="Pfam" id="PF00171">
    <property type="entry name" value="Aldedh"/>
    <property type="match status" value="1"/>
</dbReference>
<sequence length="488" mass="52813">MTAPNHLLFIDGKFTAATGNRVFENINPANEEVIGTVPDAGAEQMEQAILAARRAFDTTSWSTDPDFRRRCLIQFQDGLRKSAESLRPMIVAEVGAPVMTTYGIQLNDCIEFISHYIDLIDGYEWEREVPLFAGEDPPSQRIVRREAAGVVGVITPWNVPLYLNICKVAAALAAGCTVVLKPAPDTPYSALVLGEIVANETDIPAGVFNVVSTSDNEVAGLLTSHPAVDAITLTGSTGTGQKVMAAASSTVKRVTLELGGKSPAIVLDDADFGALAQGFAMMIGFHAGQGCTTYTRLLVSERRHAELVEVMTEAMKMIPWGDPTDPANIMGPLVNKRQHESVLRYYDIAKQTGRVVLGGNAGDRYEKGFWVEPTLLTDVDPMSPVPQQEVFGPLLTILSYRDEDDAVRIADSTIYGLAAGVFSPDHERAMRIARRLRSGTVDVNGGRSFHVSAPFGGYKQSGLGREWGTEGLEEFLELKTIAYPHIAG</sequence>
<dbReference type="FunFam" id="3.40.605.10:FF:000026">
    <property type="entry name" value="Aldehyde dehydrogenase, putative"/>
    <property type="match status" value="1"/>
</dbReference>
<gene>
    <name evidence="6" type="ORF">IT779_03145</name>
</gene>
<keyword evidence="2 4" id="KW-0560">Oxidoreductase</keyword>
<dbReference type="PANTHER" id="PTHR42804">
    <property type="entry name" value="ALDEHYDE DEHYDROGENASE"/>
    <property type="match status" value="1"/>
</dbReference>
<dbReference type="SUPFAM" id="SSF53720">
    <property type="entry name" value="ALDH-like"/>
    <property type="match status" value="1"/>
</dbReference>
<evidence type="ECO:0000259" key="5">
    <source>
        <dbReference type="Pfam" id="PF00171"/>
    </source>
</evidence>
<comment type="caution">
    <text evidence="6">The sequence shown here is derived from an EMBL/GenBank/DDBJ whole genome shotgun (WGS) entry which is preliminary data.</text>
</comment>
<dbReference type="PROSITE" id="PS00687">
    <property type="entry name" value="ALDEHYDE_DEHYDR_GLU"/>
    <property type="match status" value="1"/>
</dbReference>
<dbReference type="Gene3D" id="3.40.605.10">
    <property type="entry name" value="Aldehyde Dehydrogenase, Chain A, domain 1"/>
    <property type="match status" value="1"/>
</dbReference>
<dbReference type="EMBL" id="JADMLG010000001">
    <property type="protein sequence ID" value="MBH0775280.1"/>
    <property type="molecule type" value="Genomic_DNA"/>
</dbReference>
<dbReference type="RefSeq" id="WP_196147558.1">
    <property type="nucleotide sequence ID" value="NZ_JADMLG010000001.1"/>
</dbReference>
<keyword evidence="7" id="KW-1185">Reference proteome</keyword>
<feature type="domain" description="Aldehyde dehydrogenase" evidence="5">
    <location>
        <begin position="16"/>
        <end position="481"/>
    </location>
</feature>
<dbReference type="PANTHER" id="PTHR42804:SF1">
    <property type="entry name" value="ALDEHYDE DEHYDROGENASE-RELATED"/>
    <property type="match status" value="1"/>
</dbReference>
<dbReference type="Proteomes" id="UP000655751">
    <property type="component" value="Unassembled WGS sequence"/>
</dbReference>
<dbReference type="InterPro" id="IPR016162">
    <property type="entry name" value="Ald_DH_N"/>
</dbReference>